<evidence type="ECO:0000313" key="2">
    <source>
        <dbReference type="EMBL" id="MBF8644664.1"/>
    </source>
</evidence>
<organism evidence="2 3">
    <name type="scientific">Pseudomonas pudica</name>
    <dbReference type="NCBI Taxonomy" id="272772"/>
    <lineage>
        <taxon>Bacteria</taxon>
        <taxon>Pseudomonadati</taxon>
        <taxon>Pseudomonadota</taxon>
        <taxon>Gammaproteobacteria</taxon>
        <taxon>Pseudomonadales</taxon>
        <taxon>Pseudomonadaceae</taxon>
        <taxon>Pseudomonas</taxon>
    </lineage>
</organism>
<proteinExistence type="predicted"/>
<dbReference type="RefSeq" id="WP_196172954.1">
    <property type="nucleotide sequence ID" value="NZ_JADLJR010000006.1"/>
</dbReference>
<evidence type="ECO:0000313" key="3">
    <source>
        <dbReference type="Proteomes" id="UP000639294"/>
    </source>
</evidence>
<dbReference type="EMBL" id="JADLJS010000003">
    <property type="protein sequence ID" value="MBF8644664.1"/>
    <property type="molecule type" value="Genomic_DNA"/>
</dbReference>
<gene>
    <name evidence="2" type="ORF">IRZ77_03700</name>
</gene>
<reference evidence="2 3" key="1">
    <citation type="submission" date="2020-10" db="EMBL/GenBank/DDBJ databases">
        <title>Genome sequences of Pseudomonas isolates.</title>
        <authorList>
            <person name="Wessels L."/>
            <person name="Reich F."/>
            <person name="Hammerl J."/>
        </authorList>
    </citation>
    <scope>NUCLEOTIDE SEQUENCE [LARGE SCALE GENOMIC DNA]</scope>
    <source>
        <strain evidence="2 3">20-MO00628-0</strain>
    </source>
</reference>
<accession>A0ABS0FWG3</accession>
<dbReference type="Proteomes" id="UP000639294">
    <property type="component" value="Unassembled WGS sequence"/>
</dbReference>
<feature type="domain" description="DUF6957" evidence="1">
    <location>
        <begin position="19"/>
        <end position="127"/>
    </location>
</feature>
<protein>
    <recommendedName>
        <fullName evidence="1">DUF6957 domain-containing protein</fullName>
    </recommendedName>
</protein>
<comment type="caution">
    <text evidence="2">The sequence shown here is derived from an EMBL/GenBank/DDBJ whole genome shotgun (WGS) entry which is preliminary data.</text>
</comment>
<keyword evidence="3" id="KW-1185">Reference proteome</keyword>
<name>A0ABS0FWG3_9PSED</name>
<sequence length="140" mass="15520">MEAAQLAHFFLDGAEHVEGLPLADDELVEVAKKRFGAKPFCVIRSWILLDVMVSDKDERTLEDQGLHPTVMLGREIVFDSRTQGSRPGGLRSSFMHALVESVFESKDTLYYLAGPGFRKYTSLTAVLTLDNVGEVTQDAT</sequence>
<dbReference type="Pfam" id="PF22275">
    <property type="entry name" value="DUF6957"/>
    <property type="match status" value="1"/>
</dbReference>
<evidence type="ECO:0000259" key="1">
    <source>
        <dbReference type="Pfam" id="PF22275"/>
    </source>
</evidence>
<dbReference type="InterPro" id="IPR054232">
    <property type="entry name" value="DUF6957"/>
</dbReference>